<keyword evidence="1" id="KW-0732">Signal</keyword>
<keyword evidence="3" id="KW-1185">Reference proteome</keyword>
<accession>A0ABN0YIG1</accession>
<proteinExistence type="predicted"/>
<dbReference type="Pfam" id="PF00805">
    <property type="entry name" value="Pentapeptide"/>
    <property type="match status" value="2"/>
</dbReference>
<name>A0ABN0YIG1_9CAUL</name>
<dbReference type="Gene3D" id="2.160.20.80">
    <property type="entry name" value="E3 ubiquitin-protein ligase SopA"/>
    <property type="match status" value="1"/>
</dbReference>
<evidence type="ECO:0000313" key="3">
    <source>
        <dbReference type="Proteomes" id="UP001500791"/>
    </source>
</evidence>
<sequence length="165" mass="17286">MTNRATPLAALTLMLVSLAAPSMAQNQSQIAQVRAGSSCPGCNLFQGDFTYMEKAGLNLSGARLRQADMTLAVWNRVRLNEADLRDINAYGSVMSSANFANADLTNASLVGAWLQGSNWSGAKLEGTNLSGADLSRGRGLTQSQLSQACGDSSTILPQGLTIPSC</sequence>
<dbReference type="InterPro" id="IPR051082">
    <property type="entry name" value="Pentapeptide-BTB/POZ_domain"/>
</dbReference>
<dbReference type="Proteomes" id="UP001500791">
    <property type="component" value="Unassembled WGS sequence"/>
</dbReference>
<gene>
    <name evidence="2" type="ORF">GCM10009093_24120</name>
</gene>
<dbReference type="InterPro" id="IPR001646">
    <property type="entry name" value="5peptide_repeat"/>
</dbReference>
<protein>
    <submittedName>
        <fullName evidence="2">Pentapeptide repeat-containing protein</fullName>
    </submittedName>
</protein>
<feature type="signal peptide" evidence="1">
    <location>
        <begin position="1"/>
        <end position="24"/>
    </location>
</feature>
<evidence type="ECO:0000256" key="1">
    <source>
        <dbReference type="SAM" id="SignalP"/>
    </source>
</evidence>
<evidence type="ECO:0000313" key="2">
    <source>
        <dbReference type="EMBL" id="GAA0396639.1"/>
    </source>
</evidence>
<reference evidence="2 3" key="1">
    <citation type="journal article" date="2019" name="Int. J. Syst. Evol. Microbiol.">
        <title>The Global Catalogue of Microorganisms (GCM) 10K type strain sequencing project: providing services to taxonomists for standard genome sequencing and annotation.</title>
        <authorList>
            <consortium name="The Broad Institute Genomics Platform"/>
            <consortium name="The Broad Institute Genome Sequencing Center for Infectious Disease"/>
            <person name="Wu L."/>
            <person name="Ma J."/>
        </authorList>
    </citation>
    <scope>NUCLEOTIDE SEQUENCE [LARGE SCALE GENOMIC DNA]</scope>
    <source>
        <strain evidence="2 3">JCM 13476</strain>
    </source>
</reference>
<dbReference type="SUPFAM" id="SSF141571">
    <property type="entry name" value="Pentapeptide repeat-like"/>
    <property type="match status" value="1"/>
</dbReference>
<feature type="chain" id="PRO_5046845973" evidence="1">
    <location>
        <begin position="25"/>
        <end position="165"/>
    </location>
</feature>
<dbReference type="PANTHER" id="PTHR14136:SF17">
    <property type="entry name" value="BTB_POZ DOMAIN-CONTAINING PROTEIN KCTD9"/>
    <property type="match status" value="1"/>
</dbReference>
<dbReference type="PANTHER" id="PTHR14136">
    <property type="entry name" value="BTB_POZ DOMAIN-CONTAINING PROTEIN KCTD9"/>
    <property type="match status" value="1"/>
</dbReference>
<dbReference type="RefSeq" id="WP_167177901.1">
    <property type="nucleotide sequence ID" value="NZ_BAAAEJ010000008.1"/>
</dbReference>
<organism evidence="2 3">
    <name type="scientific">Brevundimonas terrae</name>
    <dbReference type="NCBI Taxonomy" id="363631"/>
    <lineage>
        <taxon>Bacteria</taxon>
        <taxon>Pseudomonadati</taxon>
        <taxon>Pseudomonadota</taxon>
        <taxon>Alphaproteobacteria</taxon>
        <taxon>Caulobacterales</taxon>
        <taxon>Caulobacteraceae</taxon>
        <taxon>Brevundimonas</taxon>
    </lineage>
</organism>
<comment type="caution">
    <text evidence="2">The sequence shown here is derived from an EMBL/GenBank/DDBJ whole genome shotgun (WGS) entry which is preliminary data.</text>
</comment>
<dbReference type="EMBL" id="BAAAEJ010000008">
    <property type="protein sequence ID" value="GAA0396639.1"/>
    <property type="molecule type" value="Genomic_DNA"/>
</dbReference>